<name>A0AAD3S806_NEPGR</name>
<gene>
    <name evidence="1" type="ORF">Nepgr_008068</name>
</gene>
<comment type="caution">
    <text evidence="1">The sequence shown here is derived from an EMBL/GenBank/DDBJ whole genome shotgun (WGS) entry which is preliminary data.</text>
</comment>
<dbReference type="AlphaFoldDB" id="A0AAD3S806"/>
<keyword evidence="2" id="KW-1185">Reference proteome</keyword>
<sequence>MDSGRLFKFSFSRKVITLLDSPPVVVHCAGKLATSFCNFAGTVMRARLSPVLRNDDAAGRAPSGCRLAVDPDAELCCLADVDGFQFGACCLPFTRPCWHALVIEGADAGEVECLPAEGWCQCCRFWMGGRLSGAVVLSTMVSCFW</sequence>
<evidence type="ECO:0000313" key="2">
    <source>
        <dbReference type="Proteomes" id="UP001279734"/>
    </source>
</evidence>
<proteinExistence type="predicted"/>
<reference evidence="1" key="1">
    <citation type="submission" date="2023-05" db="EMBL/GenBank/DDBJ databases">
        <title>Nepenthes gracilis genome sequencing.</title>
        <authorList>
            <person name="Fukushima K."/>
        </authorList>
    </citation>
    <scope>NUCLEOTIDE SEQUENCE</scope>
    <source>
        <strain evidence="1">SING2019-196</strain>
    </source>
</reference>
<dbReference type="Proteomes" id="UP001279734">
    <property type="component" value="Unassembled WGS sequence"/>
</dbReference>
<accession>A0AAD3S806</accession>
<dbReference type="EMBL" id="BSYO01000006">
    <property type="protein sequence ID" value="GMH06228.1"/>
    <property type="molecule type" value="Genomic_DNA"/>
</dbReference>
<evidence type="ECO:0000313" key="1">
    <source>
        <dbReference type="EMBL" id="GMH06228.1"/>
    </source>
</evidence>
<protein>
    <submittedName>
        <fullName evidence="1">Uncharacterized protein</fullName>
    </submittedName>
</protein>
<organism evidence="1 2">
    <name type="scientific">Nepenthes gracilis</name>
    <name type="common">Slender pitcher plant</name>
    <dbReference type="NCBI Taxonomy" id="150966"/>
    <lineage>
        <taxon>Eukaryota</taxon>
        <taxon>Viridiplantae</taxon>
        <taxon>Streptophyta</taxon>
        <taxon>Embryophyta</taxon>
        <taxon>Tracheophyta</taxon>
        <taxon>Spermatophyta</taxon>
        <taxon>Magnoliopsida</taxon>
        <taxon>eudicotyledons</taxon>
        <taxon>Gunneridae</taxon>
        <taxon>Pentapetalae</taxon>
        <taxon>Caryophyllales</taxon>
        <taxon>Nepenthaceae</taxon>
        <taxon>Nepenthes</taxon>
    </lineage>
</organism>